<dbReference type="PhylomeDB" id="Q9XV14"/>
<dbReference type="GO" id="GO:0005102">
    <property type="term" value="F:signaling receptor binding"/>
    <property type="evidence" value="ECO:0000250"/>
    <property type="project" value="WormBase"/>
</dbReference>
<evidence type="ECO:0000313" key="7">
    <source>
        <dbReference type="Proteomes" id="UP000001940"/>
    </source>
</evidence>
<gene>
    <name evidence="6 8" type="primary">grd-2</name>
    <name evidence="6" type="ORF">CELE_F46B3.5</name>
    <name evidence="8" type="ORF">F46B3.5</name>
</gene>
<dbReference type="AGR" id="WB:WBGene00001691"/>
<dbReference type="InterPro" id="IPR001657">
    <property type="entry name" value="Hedgehog"/>
</dbReference>
<dbReference type="FunCoup" id="Q9XV14">
    <property type="interactions" value="84"/>
</dbReference>
<dbReference type="InterPro" id="IPR007284">
    <property type="entry name" value="Ground-like_dom"/>
</dbReference>
<dbReference type="PaxDb" id="6239-F46B3.5"/>
<dbReference type="GO" id="GO:0090597">
    <property type="term" value="P:nematode male tail mating organ morphogenesis"/>
    <property type="evidence" value="ECO:0000315"/>
    <property type="project" value="WormBase"/>
</dbReference>
<dbReference type="FunFam" id="2.170.16.10:FF:000016">
    <property type="entry name" value="GRounDhog (Hedgehog-like family)"/>
    <property type="match status" value="1"/>
</dbReference>
<evidence type="ECO:0000259" key="5">
    <source>
        <dbReference type="SMART" id="SM00306"/>
    </source>
</evidence>
<dbReference type="eggNOG" id="KOG3638">
    <property type="taxonomic scope" value="Eukaryota"/>
</dbReference>
<dbReference type="PIR" id="T22281">
    <property type="entry name" value="T22281"/>
</dbReference>
<dbReference type="GO" id="GO:0016540">
    <property type="term" value="P:protein autoprocessing"/>
    <property type="evidence" value="ECO:0007669"/>
    <property type="project" value="InterPro"/>
</dbReference>
<dbReference type="STRING" id="6239.F46B3.5.1"/>
<keyword evidence="7" id="KW-1185">Reference proteome</keyword>
<reference evidence="6 7" key="1">
    <citation type="journal article" date="1998" name="Science">
        <title>Genome sequence of the nematode C. elegans: a platform for investigating biology.</title>
        <authorList>
            <consortium name="The C. elegans sequencing consortium"/>
            <person name="Sulson J.E."/>
            <person name="Waterston R."/>
        </authorList>
    </citation>
    <scope>NUCLEOTIDE SEQUENCE [LARGE SCALE GENOMIC DNA]</scope>
    <source>
        <strain evidence="6 7">Bristol N2</strain>
    </source>
</reference>
<dbReference type="HOGENOM" id="CLU_012683_0_0_1"/>
<dbReference type="SMR" id="Q9XV14"/>
<proteinExistence type="predicted"/>
<keyword evidence="3" id="KW-0732">Signal</keyword>
<dbReference type="InterPro" id="IPR006141">
    <property type="entry name" value="Intein_N"/>
</dbReference>
<dbReference type="OrthoDB" id="5212at2759"/>
<dbReference type="PANTHER" id="PTHR46706:SF7">
    <property type="entry name" value="GROUNDHOG (HEDGEHOG-LIKE FAMILY)-RELATED"/>
    <property type="match status" value="1"/>
</dbReference>
<dbReference type="Pfam" id="PF01079">
    <property type="entry name" value="Hint"/>
    <property type="match status" value="1"/>
</dbReference>
<dbReference type="GeneID" id="180349"/>
<dbReference type="SUPFAM" id="SSF51294">
    <property type="entry name" value="Hedgehog/intein (Hint) domain"/>
    <property type="match status" value="1"/>
</dbReference>
<dbReference type="SMART" id="SM00305">
    <property type="entry name" value="HintC"/>
    <property type="match status" value="1"/>
</dbReference>
<dbReference type="OMA" id="WIHRESE"/>
<dbReference type="Proteomes" id="UP000001940">
    <property type="component" value="Chromosome V"/>
</dbReference>
<feature type="domain" description="Hint" evidence="4">
    <location>
        <begin position="851"/>
        <end position="895"/>
    </location>
</feature>
<keyword evidence="2" id="KW-0217">Developmental protein</keyword>
<evidence type="ECO:0000313" key="8">
    <source>
        <dbReference type="WormBase" id="F46B3.5"/>
    </source>
</evidence>
<evidence type="ECO:0000256" key="2">
    <source>
        <dbReference type="ARBA" id="ARBA00022473"/>
    </source>
</evidence>
<evidence type="ECO:0000259" key="4">
    <source>
        <dbReference type="SMART" id="SM00305"/>
    </source>
</evidence>
<dbReference type="GO" id="GO:0016539">
    <property type="term" value="P:intein-mediated protein splicing"/>
    <property type="evidence" value="ECO:0007669"/>
    <property type="project" value="InterPro"/>
</dbReference>
<dbReference type="InterPro" id="IPR003586">
    <property type="entry name" value="Hint_dom_C"/>
</dbReference>
<dbReference type="EMBL" id="BX284605">
    <property type="protein sequence ID" value="CAB04405.2"/>
    <property type="molecule type" value="Genomic_DNA"/>
</dbReference>
<name>Q9XV14_CAEEL</name>
<dbReference type="InterPro" id="IPR001767">
    <property type="entry name" value="Hedgehog_Hint"/>
</dbReference>
<dbReference type="InParanoid" id="Q9XV14"/>
<dbReference type="KEGG" id="cel:CELE_F46B3.5"/>
<dbReference type="Gene3D" id="2.170.16.10">
    <property type="entry name" value="Hedgehog/Intein (Hint) domain"/>
    <property type="match status" value="1"/>
</dbReference>
<dbReference type="GO" id="GO:0031012">
    <property type="term" value="C:extracellular matrix"/>
    <property type="evidence" value="ECO:0000318"/>
    <property type="project" value="GO_Central"/>
</dbReference>
<dbReference type="CDD" id="cd00081">
    <property type="entry name" value="Hint"/>
    <property type="match status" value="1"/>
</dbReference>
<dbReference type="UCSC" id="F46B3.5">
    <property type="organism name" value="c. elegans"/>
</dbReference>
<dbReference type="InterPro" id="IPR036844">
    <property type="entry name" value="Hint_dom_sf"/>
</dbReference>
<dbReference type="InterPro" id="IPR003587">
    <property type="entry name" value="Hint_dom_N"/>
</dbReference>
<dbReference type="PROSITE" id="PS50817">
    <property type="entry name" value="INTEIN_N_TER"/>
    <property type="match status" value="1"/>
</dbReference>
<dbReference type="GO" id="GO:0004175">
    <property type="term" value="F:endopeptidase activity"/>
    <property type="evidence" value="ECO:0000250"/>
    <property type="project" value="WormBase"/>
</dbReference>
<comment type="subcellular location">
    <subcellularLocation>
        <location evidence="1">Secreted</location>
        <location evidence="1">Extracellular space</location>
    </subcellularLocation>
</comment>
<dbReference type="PANTHER" id="PTHR46706">
    <property type="entry name" value="PROTEIN QUA-1-RELATED"/>
    <property type="match status" value="1"/>
</dbReference>
<organism evidence="6 7">
    <name type="scientific">Caenorhabditis elegans</name>
    <dbReference type="NCBI Taxonomy" id="6239"/>
    <lineage>
        <taxon>Eukaryota</taxon>
        <taxon>Metazoa</taxon>
        <taxon>Ecdysozoa</taxon>
        <taxon>Nematoda</taxon>
        <taxon>Chromadorea</taxon>
        <taxon>Rhabditida</taxon>
        <taxon>Rhabditina</taxon>
        <taxon>Rhabditomorpha</taxon>
        <taxon>Rhabditoidea</taxon>
        <taxon>Rhabditidae</taxon>
        <taxon>Peloderinae</taxon>
        <taxon>Caenorhabditis</taxon>
    </lineage>
</organism>
<evidence type="ECO:0000313" key="6">
    <source>
        <dbReference type="EMBL" id="CAB04405.2"/>
    </source>
</evidence>
<dbReference type="RefSeq" id="NP_507977.2">
    <property type="nucleotide sequence ID" value="NM_075576.4"/>
</dbReference>
<dbReference type="PRINTS" id="PR00632">
    <property type="entry name" value="SONICHHOG"/>
</dbReference>
<dbReference type="GO" id="GO:0015485">
    <property type="term" value="F:cholesterol binding"/>
    <property type="evidence" value="ECO:0000250"/>
    <property type="project" value="WormBase"/>
</dbReference>
<evidence type="ECO:0000256" key="1">
    <source>
        <dbReference type="ARBA" id="ARBA00004239"/>
    </source>
</evidence>
<evidence type="ECO:0000256" key="3">
    <source>
        <dbReference type="ARBA" id="ARBA00022729"/>
    </source>
</evidence>
<accession>Q9XV14</accession>
<dbReference type="CTD" id="180349"/>
<protein>
    <submittedName>
        <fullName evidence="6">Ground-like domain-containing protein</fullName>
    </submittedName>
</protein>
<dbReference type="AlphaFoldDB" id="Q9XV14"/>
<dbReference type="Pfam" id="PF04155">
    <property type="entry name" value="Ground-like"/>
    <property type="match status" value="4"/>
</dbReference>
<sequence>MKFPTFLLFYFTGFLGGYQVDAVCIWNRTQSWTVPYQSILVECCDKPLKQLILDTIHGTNFESLANGDFAKIVQRRAQMEFHSSFETIVSKTNFAISSHYHGPHTCRVHKKGHYLLVYETPVQYDPYNLPIENYLASIDSSDPLGSTKPFGLRGDFPDISDDPTAGDDLSIQPPSDQILQFPNKFAWPDPDDGTHEPSNKIKRADFDEEVDDLMEISVMDSNSNSTHLEEDLKKEFASKFNTDLDRPGPQPVPRNITNWRKKERYPKGTHCESGKRDGNKCCDARLAATMRDAMRQMATSPEFGPGKEGIVAAELQQSVQTRFKKSYEIIVSRSDFVATTYTAGEKFCKFKTKNFVILAYVTPRQYDIDKKDDERILADVSNRDPLGSSETKFPDEEPFHKELQLEESGDRAGYPVGSHCSNDTRTGSKCCNLRLFNAMKDGYDRHKASPNFDRYNIRNISKAIQWSVEEVFQHSAEVFVSLDDFAYATNEKNEESCKYRVDKYYVYVYTTPVPYPIHQPTYNDIGSAKPFHCPPDLSGLDGTACCNSGLQYEINRILDEARYSDSYHKHDTRYLAKMITRAVQRRFNTTFETIVAEADFSWSTNKFTGRMCKIDHEGYNALTYQSSLRPPRAIDFIDFPNDVTLDGPTFVENGWFGNGNGALSAQAQVVVQAQIAAQAVAPPQPPVFVQQFVAPQFVQFVAPQPQFVAVAPQPQFVAVAPVPPPVAPAVAFAGGGGGGGGCFSSDTLVTTPSGKKRMDEIDVGDYVLTANRVKTHFTPVTLWIHRESEKLEEFLTITTERGSTLQLTPLHFMYRTKCNESSEFLKILPENHEAILASYLEIGDCVILTENTKFRQEKINQTTRGLKTGIYSPLTKNGRIIVNDMLASCYSEVQANVLQTTYFWVFNRLRQKVLNLFGILHMNEIELPTGTAVYKELLSLVIPMGK</sequence>
<dbReference type="GO" id="GO:0005576">
    <property type="term" value="C:extracellular region"/>
    <property type="evidence" value="ECO:0000250"/>
    <property type="project" value="WormBase"/>
</dbReference>
<feature type="domain" description="Hint" evidence="5">
    <location>
        <begin position="740"/>
        <end position="850"/>
    </location>
</feature>
<dbReference type="GO" id="GO:0007267">
    <property type="term" value="P:cell-cell signaling"/>
    <property type="evidence" value="ECO:0007669"/>
    <property type="project" value="InterPro"/>
</dbReference>
<dbReference type="InterPro" id="IPR052140">
    <property type="entry name" value="Dev_Signal_Hedgehog-like"/>
</dbReference>
<dbReference type="SMART" id="SM00306">
    <property type="entry name" value="HintN"/>
    <property type="match status" value="1"/>
</dbReference>
<dbReference type="MEROPS" id="C46.A07"/>
<dbReference type="WormBase" id="F46B3.5">
    <property type="protein sequence ID" value="CE34022"/>
    <property type="gene ID" value="WBGene00001691"/>
    <property type="gene designation" value="grd-2"/>
</dbReference>